<evidence type="ECO:0000313" key="2">
    <source>
        <dbReference type="EMBL" id="ELR64307.1"/>
    </source>
</evidence>
<evidence type="ECO:0000313" key="3">
    <source>
        <dbReference type="Proteomes" id="UP000011134"/>
    </source>
</evidence>
<dbReference type="CDD" id="cd20303">
    <property type="entry name" value="cupin_ChrR_1"/>
    <property type="match status" value="2"/>
</dbReference>
<dbReference type="SUPFAM" id="SSF51182">
    <property type="entry name" value="RmlC-like cupins"/>
    <property type="match status" value="2"/>
</dbReference>
<reference evidence="2 3" key="1">
    <citation type="submission" date="2012-12" db="EMBL/GenBank/DDBJ databases">
        <title>Genome Assembly of Photobacterium sp. AK15.</title>
        <authorList>
            <person name="Khatri I."/>
            <person name="Vaidya B."/>
            <person name="Srinivas T.N.R."/>
            <person name="Subramanian S."/>
            <person name="Pinnaka A."/>
        </authorList>
    </citation>
    <scope>NUCLEOTIDE SEQUENCE [LARGE SCALE GENOMIC DNA]</scope>
    <source>
        <strain evidence="2 3">AK15</strain>
    </source>
</reference>
<dbReference type="OrthoDB" id="9801227at2"/>
<gene>
    <name evidence="2" type="ORF">C942_02889</name>
</gene>
<accession>L8JA48</accession>
<feature type="domain" description="ChrR-like cupin" evidence="1">
    <location>
        <begin position="13"/>
        <end position="114"/>
    </location>
</feature>
<dbReference type="EMBL" id="AMZO01000030">
    <property type="protein sequence ID" value="ELR64307.1"/>
    <property type="molecule type" value="Genomic_DNA"/>
</dbReference>
<dbReference type="InterPro" id="IPR011051">
    <property type="entry name" value="RmlC_Cupin_sf"/>
</dbReference>
<dbReference type="PATRIC" id="fig|1056511.3.peg.3813"/>
<dbReference type="Gene3D" id="2.60.120.10">
    <property type="entry name" value="Jelly Rolls"/>
    <property type="match status" value="1"/>
</dbReference>
<dbReference type="InterPro" id="IPR014710">
    <property type="entry name" value="RmlC-like_jellyroll"/>
</dbReference>
<name>L8JA48_9GAMM</name>
<keyword evidence="3" id="KW-1185">Reference proteome</keyword>
<feature type="domain" description="ChrR-like cupin" evidence="1">
    <location>
        <begin position="124"/>
        <end position="220"/>
    </location>
</feature>
<sequence length="220" mass="24802">MNVLSSFNMDRHQRVVIDTTDQQWLASPSTGVWRIPLEREAAESGQVTSLVRYDPNTHFQAHFHPNGEEIFVIDGVFQDEGGDYPAGTYIRNPPGSYHSPGSNTGCLLYVKLNMFPEEDNEIFRLDTHNASWQPGLENGMSTLPLHGFKGEQTVMMKWQPDTSLPRHRHDGGEEVFILSGEFCDEQGEYEKGTWLRNPAGSTHQPSTRKGCLMLVKTGHL</sequence>
<protein>
    <recommendedName>
        <fullName evidence="1">ChrR-like cupin domain-containing protein</fullName>
    </recommendedName>
</protein>
<dbReference type="Proteomes" id="UP000011134">
    <property type="component" value="Unassembled WGS sequence"/>
</dbReference>
<proteinExistence type="predicted"/>
<comment type="caution">
    <text evidence="2">The sequence shown here is derived from an EMBL/GenBank/DDBJ whole genome shotgun (WGS) entry which is preliminary data.</text>
</comment>
<dbReference type="AlphaFoldDB" id="L8JA48"/>
<evidence type="ECO:0000259" key="1">
    <source>
        <dbReference type="Pfam" id="PF12973"/>
    </source>
</evidence>
<dbReference type="Pfam" id="PF12973">
    <property type="entry name" value="Cupin_7"/>
    <property type="match status" value="2"/>
</dbReference>
<organism evidence="2 3">
    <name type="scientific">Photobacterium marinum</name>
    <dbReference type="NCBI Taxonomy" id="1056511"/>
    <lineage>
        <taxon>Bacteria</taxon>
        <taxon>Pseudomonadati</taxon>
        <taxon>Pseudomonadota</taxon>
        <taxon>Gammaproteobacteria</taxon>
        <taxon>Vibrionales</taxon>
        <taxon>Vibrionaceae</taxon>
        <taxon>Photobacterium</taxon>
    </lineage>
</organism>
<dbReference type="InterPro" id="IPR025979">
    <property type="entry name" value="ChrR-like_cupin_dom"/>
</dbReference>
<dbReference type="RefSeq" id="WP_007468629.1">
    <property type="nucleotide sequence ID" value="NZ_AMZO01000030.1"/>
</dbReference>